<feature type="transmembrane region" description="Helical" evidence="1">
    <location>
        <begin position="51"/>
        <end position="74"/>
    </location>
</feature>
<accession>A0A2K3PDN5</accession>
<proteinExistence type="predicted"/>
<evidence type="ECO:0000256" key="1">
    <source>
        <dbReference type="SAM" id="Phobius"/>
    </source>
</evidence>
<dbReference type="Proteomes" id="UP000236291">
    <property type="component" value="Unassembled WGS sequence"/>
</dbReference>
<comment type="caution">
    <text evidence="2">The sequence shown here is derived from an EMBL/GenBank/DDBJ whole genome shotgun (WGS) entry which is preliminary data.</text>
</comment>
<sequence>MFFEFVFLLFELWCFVVAVFVLQSDGGSLLSQFGFDIRLNLACGAQWSPSFQCLVVLFEVLVLAYGAVIFVWLWNCHFGCGLCDVV</sequence>
<keyword evidence="1" id="KW-0812">Transmembrane</keyword>
<evidence type="ECO:0000313" key="3">
    <source>
        <dbReference type="Proteomes" id="UP000236291"/>
    </source>
</evidence>
<gene>
    <name evidence="2" type="ORF">L195_g010018</name>
</gene>
<protein>
    <submittedName>
        <fullName evidence="2">Uncharacterized protein</fullName>
    </submittedName>
</protein>
<keyword evidence="1" id="KW-1133">Transmembrane helix</keyword>
<evidence type="ECO:0000313" key="2">
    <source>
        <dbReference type="EMBL" id="PNY13365.1"/>
    </source>
</evidence>
<reference evidence="2 3" key="1">
    <citation type="journal article" date="2014" name="Am. J. Bot.">
        <title>Genome assembly and annotation for red clover (Trifolium pratense; Fabaceae).</title>
        <authorList>
            <person name="Istvanek J."/>
            <person name="Jaros M."/>
            <person name="Krenek A."/>
            <person name="Repkova J."/>
        </authorList>
    </citation>
    <scope>NUCLEOTIDE SEQUENCE [LARGE SCALE GENOMIC DNA]</scope>
    <source>
        <strain evidence="3">cv. Tatra</strain>
        <tissue evidence="2">Young leaves</tissue>
    </source>
</reference>
<feature type="transmembrane region" description="Helical" evidence="1">
    <location>
        <begin position="6"/>
        <end position="30"/>
    </location>
</feature>
<dbReference type="EMBL" id="ASHM01006023">
    <property type="protein sequence ID" value="PNY13365.1"/>
    <property type="molecule type" value="Genomic_DNA"/>
</dbReference>
<organism evidence="2 3">
    <name type="scientific">Trifolium pratense</name>
    <name type="common">Red clover</name>
    <dbReference type="NCBI Taxonomy" id="57577"/>
    <lineage>
        <taxon>Eukaryota</taxon>
        <taxon>Viridiplantae</taxon>
        <taxon>Streptophyta</taxon>
        <taxon>Embryophyta</taxon>
        <taxon>Tracheophyta</taxon>
        <taxon>Spermatophyta</taxon>
        <taxon>Magnoliopsida</taxon>
        <taxon>eudicotyledons</taxon>
        <taxon>Gunneridae</taxon>
        <taxon>Pentapetalae</taxon>
        <taxon>rosids</taxon>
        <taxon>fabids</taxon>
        <taxon>Fabales</taxon>
        <taxon>Fabaceae</taxon>
        <taxon>Papilionoideae</taxon>
        <taxon>50 kb inversion clade</taxon>
        <taxon>NPAAA clade</taxon>
        <taxon>Hologalegina</taxon>
        <taxon>IRL clade</taxon>
        <taxon>Trifolieae</taxon>
        <taxon>Trifolium</taxon>
    </lineage>
</organism>
<reference evidence="2 3" key="2">
    <citation type="journal article" date="2017" name="Front. Plant Sci.">
        <title>Gene Classification and Mining of Molecular Markers Useful in Red Clover (Trifolium pratense) Breeding.</title>
        <authorList>
            <person name="Istvanek J."/>
            <person name="Dluhosova J."/>
            <person name="Dluhos P."/>
            <person name="Patkova L."/>
            <person name="Nedelnik J."/>
            <person name="Repkova J."/>
        </authorList>
    </citation>
    <scope>NUCLEOTIDE SEQUENCE [LARGE SCALE GENOMIC DNA]</scope>
    <source>
        <strain evidence="3">cv. Tatra</strain>
        <tissue evidence="2">Young leaves</tissue>
    </source>
</reference>
<dbReference type="AlphaFoldDB" id="A0A2K3PDN5"/>
<keyword evidence="1" id="KW-0472">Membrane</keyword>
<name>A0A2K3PDN5_TRIPR</name>